<sequence length="298" mass="32741">MIVISKLCLVQTRIQQGFKSIFGGEQGDQVAEHLERCGLPEHQVWSATPQSFFCGSSSAVSNGFTQDANTGYPAYDNGAEYFAVNRGKHLSPAQVSEFLQGVQNDLLPGAFQLPEQYYFDQTKTPIGPHAQPQPYPPQLGTQQCTAPPNQESLKLDKEGLPTNWTVFDKLVEEPWIGNAQVAEEAYPHPELDNVSMFLVHNVNNIPILTPRWNDALEALGAQFFGIDHRHDLNIAYADIPQQLTQCASPAPSYGSEGTVEGDTSTPNVGRYGEVGVEDGEEVDGKDEGKEDDGNIWMM</sequence>
<reference evidence="2 3" key="1">
    <citation type="submission" date="2017-10" db="EMBL/GenBank/DDBJ databases">
        <title>Comparative genomics in systemic dimorphic fungi from Ajellomycetaceae.</title>
        <authorList>
            <person name="Munoz J.F."/>
            <person name="Mcewen J.G."/>
            <person name="Clay O.K."/>
            <person name="Cuomo C.A."/>
        </authorList>
    </citation>
    <scope>NUCLEOTIDE SEQUENCE [LARGE SCALE GENOMIC DNA]</scope>
    <source>
        <strain evidence="2 3">UAMH130</strain>
    </source>
</reference>
<dbReference type="Proteomes" id="UP000224080">
    <property type="component" value="Unassembled WGS sequence"/>
</dbReference>
<comment type="caution">
    <text evidence="2">The sequence shown here is derived from an EMBL/GenBank/DDBJ whole genome shotgun (WGS) entry which is preliminary data.</text>
</comment>
<proteinExistence type="predicted"/>
<organism evidence="2 3">
    <name type="scientific">Blastomyces parvus</name>
    <dbReference type="NCBI Taxonomy" id="2060905"/>
    <lineage>
        <taxon>Eukaryota</taxon>
        <taxon>Fungi</taxon>
        <taxon>Dikarya</taxon>
        <taxon>Ascomycota</taxon>
        <taxon>Pezizomycotina</taxon>
        <taxon>Eurotiomycetes</taxon>
        <taxon>Eurotiomycetidae</taxon>
        <taxon>Onygenales</taxon>
        <taxon>Ajellomycetaceae</taxon>
        <taxon>Blastomyces</taxon>
    </lineage>
</organism>
<gene>
    <name evidence="2" type="ORF">GX51_04501</name>
</gene>
<evidence type="ECO:0000313" key="3">
    <source>
        <dbReference type="Proteomes" id="UP000224080"/>
    </source>
</evidence>
<dbReference type="EMBL" id="PDNC01000056">
    <property type="protein sequence ID" value="PGH02767.1"/>
    <property type="molecule type" value="Genomic_DNA"/>
</dbReference>
<keyword evidence="3" id="KW-1185">Reference proteome</keyword>
<dbReference type="AlphaFoldDB" id="A0A2B7X1Y0"/>
<name>A0A2B7X1Y0_9EURO</name>
<accession>A0A2B7X1Y0</accession>
<evidence type="ECO:0000256" key="1">
    <source>
        <dbReference type="SAM" id="MobiDB-lite"/>
    </source>
</evidence>
<evidence type="ECO:0000313" key="2">
    <source>
        <dbReference type="EMBL" id="PGH02767.1"/>
    </source>
</evidence>
<feature type="compositionally biased region" description="Acidic residues" evidence="1">
    <location>
        <begin position="275"/>
        <end position="284"/>
    </location>
</feature>
<protein>
    <submittedName>
        <fullName evidence="2">Uncharacterized protein</fullName>
    </submittedName>
</protein>
<feature type="region of interest" description="Disordered" evidence="1">
    <location>
        <begin position="247"/>
        <end position="298"/>
    </location>
</feature>